<evidence type="ECO:0000313" key="2">
    <source>
        <dbReference type="Proteomes" id="UP000291591"/>
    </source>
</evidence>
<comment type="caution">
    <text evidence="1">The sequence shown here is derived from an EMBL/GenBank/DDBJ whole genome shotgun (WGS) entry which is preliminary data.</text>
</comment>
<gene>
    <name evidence="1" type="ORF">EV383_5371</name>
</gene>
<dbReference type="EMBL" id="SHKL01000001">
    <property type="protein sequence ID" value="RZT88431.1"/>
    <property type="molecule type" value="Genomic_DNA"/>
</dbReference>
<protein>
    <submittedName>
        <fullName evidence="1">Uncharacterized protein</fullName>
    </submittedName>
</protein>
<dbReference type="AlphaFoldDB" id="A0A4Q7V4I9"/>
<sequence length="69" mass="7441">MKFGKLVDKAWEDKTAAEILQAPPSALEGLTEKHDEQLAALGIKTVGDLASWKYAKRASALADLADTDK</sequence>
<dbReference type="Gene3D" id="1.10.150.20">
    <property type="entry name" value="5' to 3' exonuclease, C-terminal subdomain"/>
    <property type="match status" value="1"/>
</dbReference>
<keyword evidence="2" id="KW-1185">Reference proteome</keyword>
<dbReference type="OrthoDB" id="332209at2"/>
<accession>A0A4Q7V4I9</accession>
<dbReference type="RefSeq" id="WP_130292434.1">
    <property type="nucleotide sequence ID" value="NZ_SHKL01000001.1"/>
</dbReference>
<organism evidence="1 2">
    <name type="scientific">Pseudonocardia sediminis</name>
    <dbReference type="NCBI Taxonomy" id="1397368"/>
    <lineage>
        <taxon>Bacteria</taxon>
        <taxon>Bacillati</taxon>
        <taxon>Actinomycetota</taxon>
        <taxon>Actinomycetes</taxon>
        <taxon>Pseudonocardiales</taxon>
        <taxon>Pseudonocardiaceae</taxon>
        <taxon>Pseudonocardia</taxon>
    </lineage>
</organism>
<reference evidence="1 2" key="1">
    <citation type="submission" date="2019-02" db="EMBL/GenBank/DDBJ databases">
        <title>Sequencing the genomes of 1000 actinobacteria strains.</title>
        <authorList>
            <person name="Klenk H.-P."/>
        </authorList>
    </citation>
    <scope>NUCLEOTIDE SEQUENCE [LARGE SCALE GENOMIC DNA]</scope>
    <source>
        <strain evidence="1 2">DSM 45779</strain>
    </source>
</reference>
<dbReference type="Proteomes" id="UP000291591">
    <property type="component" value="Unassembled WGS sequence"/>
</dbReference>
<evidence type="ECO:0000313" key="1">
    <source>
        <dbReference type="EMBL" id="RZT88431.1"/>
    </source>
</evidence>
<proteinExistence type="predicted"/>
<name>A0A4Q7V4I9_PSEST</name>